<sequence>IVDRLHSSGATVRSAYIKEPTLDDVFLHITGKELRE</sequence>
<organism evidence="1">
    <name type="scientific">marine sediment metagenome</name>
    <dbReference type="NCBI Taxonomy" id="412755"/>
    <lineage>
        <taxon>unclassified sequences</taxon>
        <taxon>metagenomes</taxon>
        <taxon>ecological metagenomes</taxon>
    </lineage>
</organism>
<name>X1TM35_9ZZZZ</name>
<proteinExistence type="predicted"/>
<dbReference type="AlphaFoldDB" id="X1TM35"/>
<protein>
    <recommendedName>
        <fullName evidence="2">DUF4162 domain-containing protein</fullName>
    </recommendedName>
</protein>
<accession>X1TM35</accession>
<gene>
    <name evidence="1" type="ORF">S12H4_37867</name>
</gene>
<dbReference type="EMBL" id="BARW01022742">
    <property type="protein sequence ID" value="GAI88620.1"/>
    <property type="molecule type" value="Genomic_DNA"/>
</dbReference>
<evidence type="ECO:0000313" key="1">
    <source>
        <dbReference type="EMBL" id="GAI88620.1"/>
    </source>
</evidence>
<evidence type="ECO:0008006" key="2">
    <source>
        <dbReference type="Google" id="ProtNLM"/>
    </source>
</evidence>
<comment type="caution">
    <text evidence="1">The sequence shown here is derived from an EMBL/GenBank/DDBJ whole genome shotgun (WGS) entry which is preliminary data.</text>
</comment>
<feature type="non-terminal residue" evidence="1">
    <location>
        <position position="1"/>
    </location>
</feature>
<reference evidence="1" key="1">
    <citation type="journal article" date="2014" name="Front. Microbiol.">
        <title>High frequency of phylogenetically diverse reductive dehalogenase-homologous genes in deep subseafloor sedimentary metagenomes.</title>
        <authorList>
            <person name="Kawai M."/>
            <person name="Futagami T."/>
            <person name="Toyoda A."/>
            <person name="Takaki Y."/>
            <person name="Nishi S."/>
            <person name="Hori S."/>
            <person name="Arai W."/>
            <person name="Tsubouchi T."/>
            <person name="Morono Y."/>
            <person name="Uchiyama I."/>
            <person name="Ito T."/>
            <person name="Fujiyama A."/>
            <person name="Inagaki F."/>
            <person name="Takami H."/>
        </authorList>
    </citation>
    <scope>NUCLEOTIDE SEQUENCE</scope>
    <source>
        <strain evidence="1">Expedition CK06-06</strain>
    </source>
</reference>